<organism evidence="6 7">
    <name type="scientific">Nocardioides caeni</name>
    <dbReference type="NCBI Taxonomy" id="574700"/>
    <lineage>
        <taxon>Bacteria</taxon>
        <taxon>Bacillati</taxon>
        <taxon>Actinomycetota</taxon>
        <taxon>Actinomycetes</taxon>
        <taxon>Propionibacteriales</taxon>
        <taxon>Nocardioidaceae</taxon>
        <taxon>Nocardioides</taxon>
    </lineage>
</organism>
<keyword evidence="1" id="KW-0805">Transcription regulation</keyword>
<gene>
    <name evidence="6" type="ORF">E9934_19130</name>
</gene>
<evidence type="ECO:0000256" key="1">
    <source>
        <dbReference type="ARBA" id="ARBA00023015"/>
    </source>
</evidence>
<dbReference type="PANTHER" id="PTHR30055">
    <property type="entry name" value="HTH-TYPE TRANSCRIPTIONAL REGULATOR RUTR"/>
    <property type="match status" value="1"/>
</dbReference>
<dbReference type="SUPFAM" id="SSF46689">
    <property type="entry name" value="Homeodomain-like"/>
    <property type="match status" value="1"/>
</dbReference>
<evidence type="ECO:0000313" key="7">
    <source>
        <dbReference type="Proteomes" id="UP000307087"/>
    </source>
</evidence>
<dbReference type="OrthoDB" id="3212503at2"/>
<comment type="caution">
    <text evidence="6">The sequence shown here is derived from an EMBL/GenBank/DDBJ whole genome shotgun (WGS) entry which is preliminary data.</text>
</comment>
<evidence type="ECO:0000313" key="6">
    <source>
        <dbReference type="EMBL" id="THV08777.1"/>
    </source>
</evidence>
<reference evidence="6 7" key="1">
    <citation type="journal article" date="2009" name="Int. J. Syst. Evol. Microbiol.">
        <title>Nocardioides caeni sp. nov., isolated from wastewater.</title>
        <authorList>
            <person name="Yoon J.H."/>
            <person name="Kang S.J."/>
            <person name="Park S."/>
            <person name="Kim W."/>
            <person name="Oh T.K."/>
        </authorList>
    </citation>
    <scope>NUCLEOTIDE SEQUENCE [LARGE SCALE GENOMIC DNA]</scope>
    <source>
        <strain evidence="6 7">DSM 23134</strain>
    </source>
</reference>
<evidence type="ECO:0000256" key="4">
    <source>
        <dbReference type="PROSITE-ProRule" id="PRU00335"/>
    </source>
</evidence>
<evidence type="ECO:0000259" key="5">
    <source>
        <dbReference type="PROSITE" id="PS50977"/>
    </source>
</evidence>
<evidence type="ECO:0000256" key="2">
    <source>
        <dbReference type="ARBA" id="ARBA00023125"/>
    </source>
</evidence>
<dbReference type="InterPro" id="IPR009057">
    <property type="entry name" value="Homeodomain-like_sf"/>
</dbReference>
<dbReference type="PANTHER" id="PTHR30055:SF240">
    <property type="entry name" value="HTH-TYPE TRANSCRIPTIONAL REGULATOR ACRR"/>
    <property type="match status" value="1"/>
</dbReference>
<dbReference type="RefSeq" id="WP_136564501.1">
    <property type="nucleotide sequence ID" value="NZ_BAABLS010000005.1"/>
</dbReference>
<dbReference type="InterPro" id="IPR001647">
    <property type="entry name" value="HTH_TetR"/>
</dbReference>
<sequence>MAQHGWGGRPPAGDEEARQRIVDAAAICIDRYGVAKTTLSDVATELQVTRQTVYRHFAKVSDIVGVVAEQGAAAFVDDLVAHLDGVADARRAVVDGFLFCLRAIPADPRLSLLLELGDEGAFGRRATAAPVLAYGAAMLRRYPVDWAAAGIADADLDGLAEVIMRLLISMLEDPDVATRSDDDVRALLERWVVPALD</sequence>
<dbReference type="PROSITE" id="PS50977">
    <property type="entry name" value="HTH_TETR_2"/>
    <property type="match status" value="1"/>
</dbReference>
<dbReference type="Proteomes" id="UP000307087">
    <property type="component" value="Unassembled WGS sequence"/>
</dbReference>
<dbReference type="GO" id="GO:0000976">
    <property type="term" value="F:transcription cis-regulatory region binding"/>
    <property type="evidence" value="ECO:0007669"/>
    <property type="project" value="TreeGrafter"/>
</dbReference>
<dbReference type="AlphaFoldDB" id="A0A4S8MZ75"/>
<keyword evidence="7" id="KW-1185">Reference proteome</keyword>
<feature type="DNA-binding region" description="H-T-H motif" evidence="4">
    <location>
        <begin position="38"/>
        <end position="57"/>
    </location>
</feature>
<feature type="domain" description="HTH tetR-type" evidence="5">
    <location>
        <begin position="15"/>
        <end position="75"/>
    </location>
</feature>
<dbReference type="EMBL" id="STGW01000027">
    <property type="protein sequence ID" value="THV08777.1"/>
    <property type="molecule type" value="Genomic_DNA"/>
</dbReference>
<keyword evidence="3" id="KW-0804">Transcription</keyword>
<keyword evidence="2 4" id="KW-0238">DNA-binding</keyword>
<dbReference type="InterPro" id="IPR050109">
    <property type="entry name" value="HTH-type_TetR-like_transc_reg"/>
</dbReference>
<dbReference type="GO" id="GO:0003700">
    <property type="term" value="F:DNA-binding transcription factor activity"/>
    <property type="evidence" value="ECO:0007669"/>
    <property type="project" value="TreeGrafter"/>
</dbReference>
<dbReference type="Gene3D" id="1.10.357.10">
    <property type="entry name" value="Tetracycline Repressor, domain 2"/>
    <property type="match status" value="1"/>
</dbReference>
<accession>A0A4S8MZ75</accession>
<protein>
    <submittedName>
        <fullName evidence="6">TetR/AcrR family transcriptional regulator</fullName>
    </submittedName>
</protein>
<dbReference type="Pfam" id="PF00440">
    <property type="entry name" value="TetR_N"/>
    <property type="match status" value="1"/>
</dbReference>
<proteinExistence type="predicted"/>
<name>A0A4S8MZ75_9ACTN</name>
<evidence type="ECO:0000256" key="3">
    <source>
        <dbReference type="ARBA" id="ARBA00023163"/>
    </source>
</evidence>